<dbReference type="OrthoDB" id="10623490at2759"/>
<evidence type="ECO:0000313" key="2">
    <source>
        <dbReference type="Proteomes" id="UP000270094"/>
    </source>
</evidence>
<gene>
    <name evidence="1" type="ORF">SVUK_LOCUS7961</name>
</gene>
<dbReference type="EMBL" id="UYYB01028107">
    <property type="protein sequence ID" value="VDM72963.1"/>
    <property type="molecule type" value="Genomic_DNA"/>
</dbReference>
<dbReference type="Proteomes" id="UP000270094">
    <property type="component" value="Unassembled WGS sequence"/>
</dbReference>
<evidence type="ECO:0000313" key="1">
    <source>
        <dbReference type="EMBL" id="VDM72963.1"/>
    </source>
</evidence>
<proteinExistence type="predicted"/>
<name>A0A3P7IYD2_STRVU</name>
<keyword evidence="2" id="KW-1185">Reference proteome</keyword>
<protein>
    <submittedName>
        <fullName evidence="1">Uncharacterized protein</fullName>
    </submittedName>
</protein>
<sequence>MDEASFVMNTQVSTAGENVASCEMEINQKEIESETVSVIIEPSEALAQVDVKVFDKNNVVTSTVLVDVIPHKEHKSTLTTSDSWEKEFVVASGSAPPEAATRLSPNMDLEMSAANSLLNEVEKLEDEAK</sequence>
<feature type="non-terminal residue" evidence="1">
    <location>
        <position position="129"/>
    </location>
</feature>
<organism evidence="1 2">
    <name type="scientific">Strongylus vulgaris</name>
    <name type="common">Blood worm</name>
    <dbReference type="NCBI Taxonomy" id="40348"/>
    <lineage>
        <taxon>Eukaryota</taxon>
        <taxon>Metazoa</taxon>
        <taxon>Ecdysozoa</taxon>
        <taxon>Nematoda</taxon>
        <taxon>Chromadorea</taxon>
        <taxon>Rhabditida</taxon>
        <taxon>Rhabditina</taxon>
        <taxon>Rhabditomorpha</taxon>
        <taxon>Strongyloidea</taxon>
        <taxon>Strongylidae</taxon>
        <taxon>Strongylus</taxon>
    </lineage>
</organism>
<reference evidence="1 2" key="1">
    <citation type="submission" date="2018-11" db="EMBL/GenBank/DDBJ databases">
        <authorList>
            <consortium name="Pathogen Informatics"/>
        </authorList>
    </citation>
    <scope>NUCLEOTIDE SEQUENCE [LARGE SCALE GENOMIC DNA]</scope>
</reference>
<dbReference type="AlphaFoldDB" id="A0A3P7IYD2"/>
<accession>A0A3P7IYD2</accession>